<protein>
    <submittedName>
        <fullName evidence="4">Protein kinase domain-containing protein</fullName>
    </submittedName>
</protein>
<evidence type="ECO:0000313" key="3">
    <source>
        <dbReference type="Proteomes" id="UP000050794"/>
    </source>
</evidence>
<reference evidence="4" key="1">
    <citation type="submission" date="2016-06" db="UniProtKB">
        <authorList>
            <consortium name="WormBaseParasite"/>
        </authorList>
    </citation>
    <scope>IDENTIFICATION</scope>
</reference>
<reference evidence="2 3" key="2">
    <citation type="submission" date="2018-11" db="EMBL/GenBank/DDBJ databases">
        <authorList>
            <consortium name="Pathogen Informatics"/>
        </authorList>
    </citation>
    <scope>NUCLEOTIDE SEQUENCE [LARGE SCALE GENOMIC DNA]</scope>
</reference>
<proteinExistence type="predicted"/>
<dbReference type="WBParaSite" id="TCNE_0001453601-mRNA-1">
    <property type="protein sequence ID" value="TCNE_0001453601-mRNA-1"/>
    <property type="gene ID" value="TCNE_0001453601"/>
</dbReference>
<gene>
    <name evidence="2" type="ORF">TCNE_LOCUS14536</name>
</gene>
<evidence type="ECO:0000256" key="1">
    <source>
        <dbReference type="SAM" id="MobiDB-lite"/>
    </source>
</evidence>
<sequence>MLIQTQLFGCLVSDAYLSSGATVLEVYQWAAQKNQTTVCCSDDESGEMGHPVILSDVFYICCWSTHGCLKHLFKAVPRSYEDVEMVIARLLVNELRNPPSTWQQYTQHNQNVHGNNVCLDAADRLVRKPKGTYACFFFLDTNSEVRTYAGPFVFNNIDLERQTTQRKNVNSVATLVNTKQLCKPHEGATEPSYLNDGECLKFASSLDYFIYCCCYEKMEPCGYLHNRAQSTHNMSLNFNEWTTDFGLTSYKSDSKWTFASFLYSRRTEASHKNVRLWHCATGFIILWPTVGGYDSTTERISRTEMPSPAEHCMWTVFFLFRGASQAFPSTIALKMESDERGLCTQMGDHKCFILTPRYSSSSQLESFAYSCCCSESDLCNHMGNSDQWKQEVRDIDKFSKACSSYMTSFIQQRVLKREAQFGIACFKFFDMETKEQIELVPEVNLFVSGTAEKNMFSKETRCDEFAYLPIEPNVTGSSQKLFTVRSAFYCSCLSNGTPKDRDGGTVNETMSIPSTTKLPQQNGANDDYRRGPEEVFRHSHLPTTEPFCDTNLTLELHMYRKRVCLMGAINRDSTLQYENEPISEEEAKGIPLCYLVVHLGYENQFSFRYGIVGANYTAFLSMHDRVRATHRRYQYLVTHNSTFLIYTCFASAGAEPCNGVADVINQLKRAFALRQRTARTLEPLTCPLSEHSGQQCHKTRDGCFLYQSLVDNNIAVMGCIDILSDMVKMSHWSAELQMCSKSSLLRSKVNTDCYALEKFYAPNITVPSSIRKVKVNVCGSLQCLQMLLMTAPGVNVYASIFITTLHVRTMLSKSVFYPPVFM</sequence>
<feature type="region of interest" description="Disordered" evidence="1">
    <location>
        <begin position="501"/>
        <end position="525"/>
    </location>
</feature>
<accession>A0A183V1B6</accession>
<organism evidence="3 4">
    <name type="scientific">Toxocara canis</name>
    <name type="common">Canine roundworm</name>
    <dbReference type="NCBI Taxonomy" id="6265"/>
    <lineage>
        <taxon>Eukaryota</taxon>
        <taxon>Metazoa</taxon>
        <taxon>Ecdysozoa</taxon>
        <taxon>Nematoda</taxon>
        <taxon>Chromadorea</taxon>
        <taxon>Rhabditida</taxon>
        <taxon>Spirurina</taxon>
        <taxon>Ascaridomorpha</taxon>
        <taxon>Ascaridoidea</taxon>
        <taxon>Toxocaridae</taxon>
        <taxon>Toxocara</taxon>
    </lineage>
</organism>
<name>A0A183V1B6_TOXCA</name>
<feature type="compositionally biased region" description="Polar residues" evidence="1">
    <location>
        <begin position="506"/>
        <end position="524"/>
    </location>
</feature>
<evidence type="ECO:0000313" key="4">
    <source>
        <dbReference type="WBParaSite" id="TCNE_0001453601-mRNA-1"/>
    </source>
</evidence>
<evidence type="ECO:0000313" key="2">
    <source>
        <dbReference type="EMBL" id="VDM45857.1"/>
    </source>
</evidence>
<dbReference type="AlphaFoldDB" id="A0A183V1B6"/>
<keyword evidence="3" id="KW-1185">Reference proteome</keyword>
<dbReference type="EMBL" id="UYWY01022307">
    <property type="protein sequence ID" value="VDM45857.1"/>
    <property type="molecule type" value="Genomic_DNA"/>
</dbReference>
<dbReference type="Proteomes" id="UP000050794">
    <property type="component" value="Unassembled WGS sequence"/>
</dbReference>